<name>A0A3P3VW16_9MICO</name>
<dbReference type="EMBL" id="RQVS01000023">
    <property type="protein sequence ID" value="RRJ85639.1"/>
    <property type="molecule type" value="Genomic_DNA"/>
</dbReference>
<gene>
    <name evidence="1" type="ORF">EG850_12585</name>
</gene>
<evidence type="ECO:0000313" key="2">
    <source>
        <dbReference type="Proteomes" id="UP000274391"/>
    </source>
</evidence>
<organism evidence="1 2">
    <name type="scientific">Gulosibacter macacae</name>
    <dbReference type="NCBI Taxonomy" id="2488791"/>
    <lineage>
        <taxon>Bacteria</taxon>
        <taxon>Bacillati</taxon>
        <taxon>Actinomycetota</taxon>
        <taxon>Actinomycetes</taxon>
        <taxon>Micrococcales</taxon>
        <taxon>Microbacteriaceae</taxon>
        <taxon>Gulosibacter</taxon>
    </lineage>
</organism>
<accession>A0A3P3VW16</accession>
<protein>
    <submittedName>
        <fullName evidence="1">Uncharacterized protein</fullName>
    </submittedName>
</protein>
<keyword evidence="2" id="KW-1185">Reference proteome</keyword>
<proteinExistence type="predicted"/>
<comment type="caution">
    <text evidence="1">The sequence shown here is derived from an EMBL/GenBank/DDBJ whole genome shotgun (WGS) entry which is preliminary data.</text>
</comment>
<dbReference type="OrthoDB" id="3239759at2"/>
<dbReference type="RefSeq" id="WP_124974009.1">
    <property type="nucleotide sequence ID" value="NZ_RQVS01000023.1"/>
</dbReference>
<dbReference type="AlphaFoldDB" id="A0A3P3VW16"/>
<evidence type="ECO:0000313" key="1">
    <source>
        <dbReference type="EMBL" id="RRJ85639.1"/>
    </source>
</evidence>
<dbReference type="Proteomes" id="UP000274391">
    <property type="component" value="Unassembled WGS sequence"/>
</dbReference>
<sequence length="280" mass="31205">MTRTLIAAASPEDHEFETPEGLRALLIRLQEAGPGAWRHDTEAHELAKFTAGKYARLARKYGLDRWEAVTAAFEAMRKPGTARADNPWAVVTEAVRLTCIYEQRGQGLLCSVDKARKSEVSANHDAERFADRDQALLEWNPAFQVGEPRIEDAGEEEPSPEVTMIEQAVFLFSRLCWPESTARNVIWYIYEGLERLGSRTSAFDVLRRDRLALALLDVKKDAWNTVVAVLLGTQNPAYAATNAGRGLFMRIVIGESFPELLSDEHLVRQIVESAPKPGGA</sequence>
<reference evidence="1 2" key="1">
    <citation type="submission" date="2018-11" db="EMBL/GenBank/DDBJ databases">
        <title>YIM 102482-1 draft genome.</title>
        <authorList>
            <person name="Li G."/>
            <person name="Jiang Y."/>
        </authorList>
    </citation>
    <scope>NUCLEOTIDE SEQUENCE [LARGE SCALE GENOMIC DNA]</scope>
    <source>
        <strain evidence="1 2">YIM 102482-1</strain>
    </source>
</reference>